<name>A0ABX2DX52_9BACL</name>
<proteinExistence type="inferred from homology"/>
<accession>A0ABX2DX52</accession>
<gene>
    <name evidence="3" type="ORF">HQN87_28615</name>
</gene>
<dbReference type="EMBL" id="JABMKX010000023">
    <property type="protein sequence ID" value="NQX49288.1"/>
    <property type="molecule type" value="Genomic_DNA"/>
</dbReference>
<feature type="domain" description="NAD-dependent epimerase/dehydratase" evidence="2">
    <location>
        <begin position="14"/>
        <end position="252"/>
    </location>
</feature>
<comment type="similarity">
    <text evidence="1">Belongs to the NAD(P)-dependent epimerase/dehydratase family.</text>
</comment>
<dbReference type="RefSeq" id="WP_173140233.1">
    <property type="nucleotide sequence ID" value="NZ_CP073365.1"/>
</dbReference>
<dbReference type="Proteomes" id="UP000711047">
    <property type="component" value="Unassembled WGS sequence"/>
</dbReference>
<evidence type="ECO:0000259" key="2">
    <source>
        <dbReference type="Pfam" id="PF01370"/>
    </source>
</evidence>
<keyword evidence="4" id="KW-1185">Reference proteome</keyword>
<dbReference type="InterPro" id="IPR036291">
    <property type="entry name" value="NAD(P)-bd_dom_sf"/>
</dbReference>
<reference evidence="3 4" key="1">
    <citation type="submission" date="2020-05" db="EMBL/GenBank/DDBJ databases">
        <title>Paenibacillus glebae, sp. nov., Paenibacillus humi sp. nov., Paenibacillus pedi sp. nov., Paenibacillus terrestris sp. nov. and Paenibacillus terricola sp. nov., isolated from a forest top soil sample.</title>
        <authorList>
            <person name="Qi S."/>
            <person name="Carlier A."/>
            <person name="Cnockaert M."/>
            <person name="Vandamme P."/>
        </authorList>
    </citation>
    <scope>NUCLEOTIDE SEQUENCE [LARGE SCALE GENOMIC DNA]</scope>
    <source>
        <strain evidence="3 4">LMG 29502</strain>
    </source>
</reference>
<dbReference type="Gene3D" id="3.40.50.720">
    <property type="entry name" value="NAD(P)-binding Rossmann-like Domain"/>
    <property type="match status" value="1"/>
</dbReference>
<comment type="caution">
    <text evidence="3">The sequence shown here is derived from an EMBL/GenBank/DDBJ whole genome shotgun (WGS) entry which is preliminary data.</text>
</comment>
<dbReference type="SUPFAM" id="SSF51735">
    <property type="entry name" value="NAD(P)-binding Rossmann-fold domains"/>
    <property type="match status" value="1"/>
</dbReference>
<dbReference type="InterPro" id="IPR001509">
    <property type="entry name" value="Epimerase_deHydtase"/>
</dbReference>
<organism evidence="3 4">
    <name type="scientific">Paenibacillus tritici</name>
    <dbReference type="NCBI Taxonomy" id="1873425"/>
    <lineage>
        <taxon>Bacteria</taxon>
        <taxon>Bacillati</taxon>
        <taxon>Bacillota</taxon>
        <taxon>Bacilli</taxon>
        <taxon>Bacillales</taxon>
        <taxon>Paenibacillaceae</taxon>
        <taxon>Paenibacillus</taxon>
    </lineage>
</organism>
<evidence type="ECO:0000313" key="3">
    <source>
        <dbReference type="EMBL" id="NQX49288.1"/>
    </source>
</evidence>
<protein>
    <submittedName>
        <fullName evidence="3">NAD-dependent epimerase/dehydratase family protein</fullName>
    </submittedName>
</protein>
<evidence type="ECO:0000256" key="1">
    <source>
        <dbReference type="ARBA" id="ARBA00007637"/>
    </source>
</evidence>
<dbReference type="PANTHER" id="PTHR43000">
    <property type="entry name" value="DTDP-D-GLUCOSE 4,6-DEHYDRATASE-RELATED"/>
    <property type="match status" value="1"/>
</dbReference>
<dbReference type="Pfam" id="PF01370">
    <property type="entry name" value="Epimerase"/>
    <property type="match status" value="1"/>
</dbReference>
<evidence type="ECO:0000313" key="4">
    <source>
        <dbReference type="Proteomes" id="UP000711047"/>
    </source>
</evidence>
<sequence>MNLADFPDFSGKHVFITGGAGFIGSSLIGAIIEHNKVTVYDNFSRNALKFKPYRNHPNLNIVHGDILDPEALKTAIQGATHVVHAAGIAGIDTVIRNPVQTMKVNMIGSSNLLEAAATLDHCERVICFSTSEVFGQVAFRANESNATVLGAVGEARWTYAVSKLAEEHLTYAHYKEFGLPTVIIRPFNIYGPGQIGEGAIKTMIELALQNQTIQVHGSGTQIRAWCYVDDMVEGIMRCLTVDAAVGESFNLGNESTIITIYGLANTIVRVLGSKSPIQFQAKDTVDVELRIPELNKARQVLGFQAKIDLEEGIKLTAAHIRQGMDNNSI</sequence>